<dbReference type="EMBL" id="CP060139">
    <property type="protein sequence ID" value="QNR24018.1"/>
    <property type="molecule type" value="Genomic_DNA"/>
</dbReference>
<evidence type="ECO:0008006" key="3">
    <source>
        <dbReference type="Google" id="ProtNLM"/>
    </source>
</evidence>
<protein>
    <recommendedName>
        <fullName evidence="3">Peptidylprolyl isomerase</fullName>
    </recommendedName>
</protein>
<organism evidence="1 2">
    <name type="scientific">Croceimicrobium hydrocarbonivorans</name>
    <dbReference type="NCBI Taxonomy" id="2761580"/>
    <lineage>
        <taxon>Bacteria</taxon>
        <taxon>Pseudomonadati</taxon>
        <taxon>Bacteroidota</taxon>
        <taxon>Flavobacteriia</taxon>
        <taxon>Flavobacteriales</taxon>
        <taxon>Owenweeksiaceae</taxon>
        <taxon>Croceimicrobium</taxon>
    </lineage>
</organism>
<gene>
    <name evidence="1" type="ORF">H4K34_16840</name>
</gene>
<dbReference type="AlphaFoldDB" id="A0A7H0VE70"/>
<evidence type="ECO:0000313" key="1">
    <source>
        <dbReference type="EMBL" id="QNR24018.1"/>
    </source>
</evidence>
<dbReference type="RefSeq" id="WP_210758551.1">
    <property type="nucleotide sequence ID" value="NZ_CP060139.1"/>
</dbReference>
<dbReference type="Proteomes" id="UP000516305">
    <property type="component" value="Chromosome"/>
</dbReference>
<sequence length="289" mass="33954">MNNIFRISLIASLLFTAGGCDFFQGLEEEENKGPVVARVYDSYLYQTDLEDIIPKGLSADDSTSFVQNYINVWAKNELMIYKAEFNLTEEQKQFEEQIKNYRNDLLKFAYQQKYVDDRLDTTISDAQVKEYYEAHLDNFQLKENILQLRYLSLPKDAPDVDKVSGLFKSNKEEDQKALLDYALSFARSFSLEDTSWISFNEFRQLLPIRTYNQQDFLAQNKFVEMEAEGLVYFAEIKNYKIKDNPSPLIYVEDIIRKTLVNKRRLDLIAELEKNLLSDALKKKEFETYP</sequence>
<evidence type="ECO:0000313" key="2">
    <source>
        <dbReference type="Proteomes" id="UP000516305"/>
    </source>
</evidence>
<dbReference type="KEGG" id="chyd:H4K34_16840"/>
<keyword evidence="2" id="KW-1185">Reference proteome</keyword>
<name>A0A7H0VE70_9FLAO</name>
<reference evidence="1 2" key="1">
    <citation type="submission" date="2020-08" db="EMBL/GenBank/DDBJ databases">
        <title>Croceimicrobium hydrocarbonivorans gen. nov., sp. nov., a novel marine bacterium isolated from a bacterial consortium that degrades polyethylene terephthalate.</title>
        <authorList>
            <person name="Liu R."/>
        </authorList>
    </citation>
    <scope>NUCLEOTIDE SEQUENCE [LARGE SCALE GENOMIC DNA]</scope>
    <source>
        <strain evidence="1 2">A20-9</strain>
    </source>
</reference>
<accession>A0A7H0VE70</accession>
<proteinExistence type="predicted"/>
<dbReference type="PROSITE" id="PS51257">
    <property type="entry name" value="PROKAR_LIPOPROTEIN"/>
    <property type="match status" value="1"/>
</dbReference>